<dbReference type="SUPFAM" id="SSF51126">
    <property type="entry name" value="Pectin lyase-like"/>
    <property type="match status" value="1"/>
</dbReference>
<dbReference type="Proteomes" id="UP001062165">
    <property type="component" value="Chromosome"/>
</dbReference>
<dbReference type="CDD" id="cd14251">
    <property type="entry name" value="PL-6"/>
    <property type="match status" value="1"/>
</dbReference>
<protein>
    <submittedName>
        <fullName evidence="2">Polysaccharide lyase 6 family protein</fullName>
    </submittedName>
</protein>
<keyword evidence="2" id="KW-0456">Lyase</keyword>
<reference evidence="2" key="1">
    <citation type="submission" date="2022-10" db="EMBL/GenBank/DDBJ databases">
        <title>Comparative genomics and taxonomic characterization of three novel marine species of genus Reichenbachiella exhibiting antioxidant and polysaccharide degradation activities.</title>
        <authorList>
            <person name="Muhammad N."/>
            <person name="Lee Y.-J."/>
            <person name="Ko J."/>
            <person name="Kim S.-G."/>
        </authorList>
    </citation>
    <scope>NUCLEOTIDE SEQUENCE</scope>
    <source>
        <strain evidence="2">Wsw4-B4</strain>
    </source>
</reference>
<organism evidence="2 3">
    <name type="scientific">Reichenbachiella carrageenanivorans</name>
    <dbReference type="NCBI Taxonomy" id="2979869"/>
    <lineage>
        <taxon>Bacteria</taxon>
        <taxon>Pseudomonadati</taxon>
        <taxon>Bacteroidota</taxon>
        <taxon>Cytophagia</taxon>
        <taxon>Cytophagales</taxon>
        <taxon>Reichenbachiellaceae</taxon>
        <taxon>Reichenbachiella</taxon>
    </lineage>
</organism>
<proteinExistence type="predicted"/>
<dbReference type="EMBL" id="CP106735">
    <property type="protein sequence ID" value="UXX78578.1"/>
    <property type="molecule type" value="Genomic_DNA"/>
</dbReference>
<dbReference type="InterPro" id="IPR012334">
    <property type="entry name" value="Pectin_lyas_fold"/>
</dbReference>
<name>A0ABY6CXI7_9BACT</name>
<keyword evidence="1" id="KW-0732">Signal</keyword>
<accession>A0ABY6CXI7</accession>
<feature type="chain" id="PRO_5047390742" evidence="1">
    <location>
        <begin position="20"/>
        <end position="565"/>
    </location>
</feature>
<sequence length="565" mass="62080">MVRSVFTLLFLVSFSYAFAQNVLVSTLQGFDAAVEGANAGDTIFLTNGTWSDVVLNFYATGTSDNPIVLTAQTPGEVILSGSSRLKIYGEHLVVRDLDFQKGSTSGDAIVEFRKSSDELAQNCRLTNSRILNYNPATDAIDYKWVSMYGSNNRVDHCHFDGKNNEGALLVVWLTGQANHHRIDHNYFANIPSLGRNGGETIRVGTSTNSMTESRTIVEYNLFEACDGEIEIISNKSGFNIYRYNTFRNNDGTLTIRHGNDCEVYGNFFFGGKNKSSGGVRIIGERHKVYNNYFQDLSGTGYRAAISMMNGVPDAALNSYFQVKNAEVLNNTLVDCEEPFAIGEGSDSEKTLAPLDCVIANNIAIRTTGSKAITYTDTPVNMTYESNYITGNVGISDAGIVNEDPGLELTDGHWRANSSSAITDAEARAVSYLDLDIDGQARDENPDIGCDEVADSEITNFPLSQEDVGFDWSHSGTPPLLTVHKIDDKINITYSNGRLVIHGLETTDLPVRLIIHDLQGRRLIAENIAKTDFSLPLDFGGIHIISLENQQGVIRYNAKVLISEKR</sequence>
<evidence type="ECO:0000313" key="2">
    <source>
        <dbReference type="EMBL" id="UXX78578.1"/>
    </source>
</evidence>
<evidence type="ECO:0000256" key="1">
    <source>
        <dbReference type="SAM" id="SignalP"/>
    </source>
</evidence>
<dbReference type="Pfam" id="PF14592">
    <property type="entry name" value="Chondroitinas_B"/>
    <property type="match status" value="1"/>
</dbReference>
<keyword evidence="3" id="KW-1185">Reference proteome</keyword>
<evidence type="ECO:0000313" key="3">
    <source>
        <dbReference type="Proteomes" id="UP001062165"/>
    </source>
</evidence>
<dbReference type="GO" id="GO:0016829">
    <property type="term" value="F:lyase activity"/>
    <property type="evidence" value="ECO:0007669"/>
    <property type="project" value="UniProtKB-KW"/>
</dbReference>
<dbReference type="Gene3D" id="2.160.20.10">
    <property type="entry name" value="Single-stranded right-handed beta-helix, Pectin lyase-like"/>
    <property type="match status" value="1"/>
</dbReference>
<dbReference type="RefSeq" id="WP_263050323.1">
    <property type="nucleotide sequence ID" value="NZ_CP106735.1"/>
</dbReference>
<dbReference type="InterPro" id="IPR039513">
    <property type="entry name" value="PL-6"/>
</dbReference>
<feature type="signal peptide" evidence="1">
    <location>
        <begin position="1"/>
        <end position="19"/>
    </location>
</feature>
<gene>
    <name evidence="2" type="ORF">N7E81_14550</name>
</gene>
<dbReference type="InterPro" id="IPR011050">
    <property type="entry name" value="Pectin_lyase_fold/virulence"/>
</dbReference>